<feature type="transmembrane region" description="Helical" evidence="1">
    <location>
        <begin position="225"/>
        <end position="245"/>
    </location>
</feature>
<keyword evidence="1" id="KW-0472">Membrane</keyword>
<accession>A0A1H6J3B6</accession>
<gene>
    <name evidence="2" type="ORF">SAMN04489835_1476</name>
</gene>
<dbReference type="PANTHER" id="PTHR37330:SF1">
    <property type="entry name" value="CONSERVED TRANSMEMBRANE PROTEIN-RELATED"/>
    <property type="match status" value="1"/>
</dbReference>
<protein>
    <recommendedName>
        <fullName evidence="4">DUF4436 domain-containing protein</fullName>
    </recommendedName>
</protein>
<feature type="transmembrane region" description="Helical" evidence="1">
    <location>
        <begin position="293"/>
        <end position="313"/>
    </location>
</feature>
<reference evidence="3" key="1">
    <citation type="submission" date="2016-10" db="EMBL/GenBank/DDBJ databases">
        <authorList>
            <person name="Varghese N."/>
            <person name="Submissions S."/>
        </authorList>
    </citation>
    <scope>NUCLEOTIDE SEQUENCE [LARGE SCALE GENOMIC DNA]</scope>
    <source>
        <strain evidence="3">DSM 45405</strain>
    </source>
</reference>
<feature type="transmembrane region" description="Helical" evidence="1">
    <location>
        <begin position="37"/>
        <end position="60"/>
    </location>
</feature>
<dbReference type="STRING" id="370526.SAMN04489835_1476"/>
<feature type="transmembrane region" description="Helical" evidence="1">
    <location>
        <begin position="257"/>
        <end position="273"/>
    </location>
</feature>
<keyword evidence="3" id="KW-1185">Reference proteome</keyword>
<evidence type="ECO:0000313" key="3">
    <source>
        <dbReference type="Proteomes" id="UP000182915"/>
    </source>
</evidence>
<keyword evidence="1" id="KW-0812">Transmembrane</keyword>
<evidence type="ECO:0000313" key="2">
    <source>
        <dbReference type="EMBL" id="SEH56379.1"/>
    </source>
</evidence>
<keyword evidence="1" id="KW-1133">Transmembrane helix</keyword>
<dbReference type="AlphaFoldDB" id="A0A1H6J3B6"/>
<dbReference type="Pfam" id="PF14494">
    <property type="entry name" value="DUF4436"/>
    <property type="match status" value="1"/>
</dbReference>
<sequence length="317" mass="34184">MRRVVGGPPVFTACVTNIPLVPEAEPSRPRSTTRARLASAGTVLIVVLIYAGSLLGYRYVSGSEESLGPPDLGASEDTVVQVKLHSIDTVDNEVEAKVVVFPAEDHLNTALNVVNTDVAVRLFLDEVNLAQDLETPNGRLPAEMSTTIIAEGDPDKWPFDSYTIGALGADVLVGSGDDRTFEPARVEVTGTLNGWDITSTRSGPVTQSSGEGDYETVTLSRARGALAFDLGLCLVLITLPALALFVSIEMLRGRKNFLPPFSTWYAAMLFAIVPIRNFMPGAPPPGAWIDQALVLWVLLALTAAMVLYFIAWWRRAD</sequence>
<dbReference type="InterPro" id="IPR027948">
    <property type="entry name" value="DUF4436"/>
</dbReference>
<evidence type="ECO:0000256" key="1">
    <source>
        <dbReference type="SAM" id="Phobius"/>
    </source>
</evidence>
<dbReference type="PANTHER" id="PTHR37330">
    <property type="entry name" value="CONSERVED TRANSMEMBRANE PROTEIN-RELATED"/>
    <property type="match status" value="1"/>
</dbReference>
<name>A0A1H6J3B6_MYCRU</name>
<dbReference type="EMBL" id="LT629971">
    <property type="protein sequence ID" value="SEH56379.1"/>
    <property type="molecule type" value="Genomic_DNA"/>
</dbReference>
<proteinExistence type="predicted"/>
<dbReference type="Proteomes" id="UP000182915">
    <property type="component" value="Chromosome I"/>
</dbReference>
<evidence type="ECO:0008006" key="4">
    <source>
        <dbReference type="Google" id="ProtNLM"/>
    </source>
</evidence>
<organism evidence="2 3">
    <name type="scientific">Mycolicibacterium rutilum</name>
    <name type="common">Mycobacterium rutilum</name>
    <dbReference type="NCBI Taxonomy" id="370526"/>
    <lineage>
        <taxon>Bacteria</taxon>
        <taxon>Bacillati</taxon>
        <taxon>Actinomycetota</taxon>
        <taxon>Actinomycetes</taxon>
        <taxon>Mycobacteriales</taxon>
        <taxon>Mycobacteriaceae</taxon>
        <taxon>Mycolicibacterium</taxon>
    </lineage>
</organism>